<feature type="transmembrane region" description="Helical" evidence="5">
    <location>
        <begin position="118"/>
        <end position="139"/>
    </location>
</feature>
<evidence type="ECO:0000256" key="4">
    <source>
        <dbReference type="ARBA" id="ARBA00023136"/>
    </source>
</evidence>
<dbReference type="InterPro" id="IPR007593">
    <property type="entry name" value="CD225/Dispanin_fam"/>
</dbReference>
<evidence type="ECO:0000313" key="7">
    <source>
        <dbReference type="EMBL" id="SVC65813.1"/>
    </source>
</evidence>
<reference evidence="7" key="1">
    <citation type="submission" date="2018-05" db="EMBL/GenBank/DDBJ databases">
        <authorList>
            <person name="Lanie J.A."/>
            <person name="Ng W.-L."/>
            <person name="Kazmierczak K.M."/>
            <person name="Andrzejewski T.M."/>
            <person name="Davidsen T.M."/>
            <person name="Wayne K.J."/>
            <person name="Tettelin H."/>
            <person name="Glass J.I."/>
            <person name="Rusch D."/>
            <person name="Podicherti R."/>
            <person name="Tsui H.-C.T."/>
            <person name="Winkler M.E."/>
        </authorList>
    </citation>
    <scope>NUCLEOTIDE SEQUENCE</scope>
</reference>
<dbReference type="Pfam" id="PF14237">
    <property type="entry name" value="GYF_2"/>
    <property type="match status" value="1"/>
</dbReference>
<comment type="subcellular location">
    <subcellularLocation>
        <location evidence="1">Membrane</location>
    </subcellularLocation>
</comment>
<dbReference type="InterPro" id="IPR025640">
    <property type="entry name" value="GYF_2"/>
</dbReference>
<dbReference type="PANTHER" id="PTHR14948:SF25">
    <property type="entry name" value="DUF4190 DOMAIN-CONTAINING PROTEIN"/>
    <property type="match status" value="1"/>
</dbReference>
<dbReference type="EMBL" id="UINC01103433">
    <property type="protein sequence ID" value="SVC65813.1"/>
    <property type="molecule type" value="Genomic_DNA"/>
</dbReference>
<keyword evidence="4 5" id="KW-0472">Membrane</keyword>
<evidence type="ECO:0000256" key="3">
    <source>
        <dbReference type="ARBA" id="ARBA00022989"/>
    </source>
</evidence>
<keyword evidence="3 5" id="KW-1133">Transmembrane helix</keyword>
<dbReference type="PANTHER" id="PTHR14948">
    <property type="entry name" value="NG5"/>
    <property type="match status" value="1"/>
</dbReference>
<evidence type="ECO:0000256" key="5">
    <source>
        <dbReference type="SAM" id="Phobius"/>
    </source>
</evidence>
<evidence type="ECO:0000256" key="1">
    <source>
        <dbReference type="ARBA" id="ARBA00004370"/>
    </source>
</evidence>
<gene>
    <name evidence="7" type="ORF">METZ01_LOCUS318667</name>
</gene>
<keyword evidence="2 5" id="KW-0812">Transmembrane</keyword>
<name>A0A382NXD4_9ZZZZ</name>
<dbReference type="AlphaFoldDB" id="A0A382NXD4"/>
<dbReference type="GO" id="GO:0016020">
    <property type="term" value="C:membrane"/>
    <property type="evidence" value="ECO:0007669"/>
    <property type="project" value="UniProtKB-SubCell"/>
</dbReference>
<organism evidence="7">
    <name type="scientific">marine metagenome</name>
    <dbReference type="NCBI Taxonomy" id="408172"/>
    <lineage>
        <taxon>unclassified sequences</taxon>
        <taxon>metagenomes</taxon>
        <taxon>ecological metagenomes</taxon>
    </lineage>
</organism>
<feature type="domain" description="GYF" evidence="6">
    <location>
        <begin position="8"/>
        <end position="53"/>
    </location>
</feature>
<evidence type="ECO:0000259" key="6">
    <source>
        <dbReference type="Pfam" id="PF14237"/>
    </source>
</evidence>
<feature type="transmembrane region" description="Helical" evidence="5">
    <location>
        <begin position="73"/>
        <end position="98"/>
    </location>
</feature>
<sequence length="152" mass="16665">MPYKIIGEDKKEYGPVELEEIREWIKEGRADGTTKICLNGGEDWKTASEFPELAEALGHAKPGEKSQPPPANLLPFAVFLNLCCCPPLGLAATIYAAFALAKYSSGDWAGSSEATAKAWQWCWYSLALGIPFQILLAYWQIKMGGLPLEGLQ</sequence>
<proteinExistence type="predicted"/>
<accession>A0A382NXD4</accession>
<evidence type="ECO:0000256" key="2">
    <source>
        <dbReference type="ARBA" id="ARBA00022692"/>
    </source>
</evidence>
<dbReference type="Pfam" id="PF04505">
    <property type="entry name" value="CD225"/>
    <property type="match status" value="1"/>
</dbReference>
<protein>
    <recommendedName>
        <fullName evidence="6">GYF domain-containing protein</fullName>
    </recommendedName>
</protein>
<dbReference type="InterPro" id="IPR051423">
    <property type="entry name" value="CD225/Dispanin"/>
</dbReference>